<accession>A0A399EUB1</accession>
<dbReference type="RefSeq" id="WP_119359584.1">
    <property type="nucleotide sequence ID" value="NZ_QWKZ01000020.1"/>
</dbReference>
<dbReference type="OrthoDB" id="32193at2"/>
<keyword evidence="2" id="KW-1185">Reference proteome</keyword>
<evidence type="ECO:0000313" key="2">
    <source>
        <dbReference type="Proteomes" id="UP000265800"/>
    </source>
</evidence>
<name>A0A399EUB1_9DEIN</name>
<proteinExistence type="predicted"/>
<dbReference type="Proteomes" id="UP000265800">
    <property type="component" value="Unassembled WGS sequence"/>
</dbReference>
<reference evidence="1 2" key="1">
    <citation type="submission" date="2018-08" db="EMBL/GenBank/DDBJ databases">
        <title>Meiothermus luteus KCTC 52599 genome sequencing project.</title>
        <authorList>
            <person name="Da Costa M.S."/>
            <person name="Albuquerque L."/>
            <person name="Raposo P."/>
            <person name="Froufe H.J.C."/>
            <person name="Barroso C.S."/>
            <person name="Egas C."/>
        </authorList>
    </citation>
    <scope>NUCLEOTIDE SEQUENCE [LARGE SCALE GENOMIC DNA]</scope>
    <source>
        <strain evidence="1 2">KCTC 52599</strain>
    </source>
</reference>
<dbReference type="AlphaFoldDB" id="A0A399EUB1"/>
<dbReference type="EMBL" id="QWKZ01000020">
    <property type="protein sequence ID" value="RIH87608.1"/>
    <property type="molecule type" value="Genomic_DNA"/>
</dbReference>
<evidence type="ECO:0000313" key="1">
    <source>
        <dbReference type="EMBL" id="RIH87608.1"/>
    </source>
</evidence>
<organism evidence="1 2">
    <name type="scientific">Meiothermus luteus</name>
    <dbReference type="NCBI Taxonomy" id="2026184"/>
    <lineage>
        <taxon>Bacteria</taxon>
        <taxon>Thermotogati</taxon>
        <taxon>Deinococcota</taxon>
        <taxon>Deinococci</taxon>
        <taxon>Thermales</taxon>
        <taxon>Thermaceae</taxon>
        <taxon>Meiothermus</taxon>
    </lineage>
</organism>
<protein>
    <submittedName>
        <fullName evidence="1">Uncharacterized protein</fullName>
    </submittedName>
</protein>
<comment type="caution">
    <text evidence="1">The sequence shown here is derived from an EMBL/GenBank/DDBJ whole genome shotgun (WGS) entry which is preliminary data.</text>
</comment>
<gene>
    <name evidence="1" type="ORF">Mlute_00918</name>
</gene>
<sequence length="153" mass="16909">MTVRTRPLEEGPEYFWERFSAYAQSFPVSPEPVGSPLIEVVTPLGPLYAFDRGLAPFSGGETPLILHGQVELWEEVQGQREAVRRLEGGRYAFSGQVEAVLEPPFFVLRVLGPEGQAGFRLVLAALEPPPAGGWVVVRLRPPLMAFRPEVLGR</sequence>